<accession>Q1IJN3</accession>
<dbReference type="KEGG" id="aba:Acid345_3917"/>
<reference evidence="1 2" key="1">
    <citation type="journal article" date="2009" name="Appl. Environ. Microbiol.">
        <title>Three genomes from the phylum Acidobacteria provide insight into the lifestyles of these microorganisms in soils.</title>
        <authorList>
            <person name="Ward N.L."/>
            <person name="Challacombe J.F."/>
            <person name="Janssen P.H."/>
            <person name="Henrissat B."/>
            <person name="Coutinho P.M."/>
            <person name="Wu M."/>
            <person name="Xie G."/>
            <person name="Haft D.H."/>
            <person name="Sait M."/>
            <person name="Badger J."/>
            <person name="Barabote R.D."/>
            <person name="Bradley B."/>
            <person name="Brettin T.S."/>
            <person name="Brinkac L.M."/>
            <person name="Bruce D."/>
            <person name="Creasy T."/>
            <person name="Daugherty S.C."/>
            <person name="Davidsen T.M."/>
            <person name="DeBoy R.T."/>
            <person name="Detter J.C."/>
            <person name="Dodson R.J."/>
            <person name="Durkin A.S."/>
            <person name="Ganapathy A."/>
            <person name="Gwinn-Giglio M."/>
            <person name="Han C.S."/>
            <person name="Khouri H."/>
            <person name="Kiss H."/>
            <person name="Kothari S.P."/>
            <person name="Madupu R."/>
            <person name="Nelson K.E."/>
            <person name="Nelson W.C."/>
            <person name="Paulsen I."/>
            <person name="Penn K."/>
            <person name="Ren Q."/>
            <person name="Rosovitz M.J."/>
            <person name="Selengut J.D."/>
            <person name="Shrivastava S."/>
            <person name="Sullivan S.A."/>
            <person name="Tapia R."/>
            <person name="Thompson L.S."/>
            <person name="Watkins K.L."/>
            <person name="Yang Q."/>
            <person name="Yu C."/>
            <person name="Zafar N."/>
            <person name="Zhou L."/>
            <person name="Kuske C.R."/>
        </authorList>
    </citation>
    <scope>NUCLEOTIDE SEQUENCE [LARGE SCALE GENOMIC DNA]</scope>
    <source>
        <strain evidence="1 2">Ellin345</strain>
    </source>
</reference>
<dbReference type="HOGENOM" id="CLU_2601436_0_0_0"/>
<keyword evidence="2" id="KW-1185">Reference proteome</keyword>
<dbReference type="EMBL" id="CP000360">
    <property type="protein sequence ID" value="ABF42917.1"/>
    <property type="molecule type" value="Genomic_DNA"/>
</dbReference>
<organism evidence="1 2">
    <name type="scientific">Koribacter versatilis (strain Ellin345)</name>
    <dbReference type="NCBI Taxonomy" id="204669"/>
    <lineage>
        <taxon>Bacteria</taxon>
        <taxon>Pseudomonadati</taxon>
        <taxon>Acidobacteriota</taxon>
        <taxon>Terriglobia</taxon>
        <taxon>Terriglobales</taxon>
        <taxon>Candidatus Korobacteraceae</taxon>
        <taxon>Candidatus Korobacter</taxon>
    </lineage>
</organism>
<dbReference type="AlphaFoldDB" id="Q1IJN3"/>
<proteinExistence type="predicted"/>
<dbReference type="EnsemblBacteria" id="ABF42917">
    <property type="protein sequence ID" value="ABF42917"/>
    <property type="gene ID" value="Acid345_3917"/>
</dbReference>
<dbReference type="STRING" id="204669.Acid345_3917"/>
<protein>
    <submittedName>
        <fullName evidence="1">Uncharacterized protein</fullName>
    </submittedName>
</protein>
<gene>
    <name evidence="1" type="ordered locus">Acid345_3917</name>
</gene>
<name>Q1IJN3_KORVE</name>
<evidence type="ECO:0000313" key="1">
    <source>
        <dbReference type="EMBL" id="ABF42917.1"/>
    </source>
</evidence>
<dbReference type="Proteomes" id="UP000002432">
    <property type="component" value="Chromosome"/>
</dbReference>
<sequence length="79" mass="8310">MVVVAVAIVLANVVIAIKAIALVTLGADGIGADARPVAAVNMVRDWGIATVMMLEMHTDTPINWGESIPQVGPTRVDFR</sequence>
<evidence type="ECO:0000313" key="2">
    <source>
        <dbReference type="Proteomes" id="UP000002432"/>
    </source>
</evidence>